<evidence type="ECO:0000313" key="1">
    <source>
        <dbReference type="Proteomes" id="UP000887565"/>
    </source>
</evidence>
<evidence type="ECO:0000313" key="2">
    <source>
        <dbReference type="WBParaSite" id="nRc.2.0.1.t03536-RA"/>
    </source>
</evidence>
<dbReference type="AlphaFoldDB" id="A0A915HPV2"/>
<dbReference type="Proteomes" id="UP000887565">
    <property type="component" value="Unplaced"/>
</dbReference>
<accession>A0A915HPV2</accession>
<sequence length="75" mass="8724">MYIVHRGTKSTLFGYDVAMYRNGPEEYRLNLISWDCCIDYSKINGVDIEISDRKLTHTFNKYLLCALNPALTQET</sequence>
<name>A0A915HPV2_ROMCU</name>
<proteinExistence type="predicted"/>
<organism evidence="1 2">
    <name type="scientific">Romanomermis culicivorax</name>
    <name type="common">Nematode worm</name>
    <dbReference type="NCBI Taxonomy" id="13658"/>
    <lineage>
        <taxon>Eukaryota</taxon>
        <taxon>Metazoa</taxon>
        <taxon>Ecdysozoa</taxon>
        <taxon>Nematoda</taxon>
        <taxon>Enoplea</taxon>
        <taxon>Dorylaimia</taxon>
        <taxon>Mermithida</taxon>
        <taxon>Mermithoidea</taxon>
        <taxon>Mermithidae</taxon>
        <taxon>Romanomermis</taxon>
    </lineage>
</organism>
<protein>
    <submittedName>
        <fullName evidence="2">Uncharacterized protein</fullName>
    </submittedName>
</protein>
<reference evidence="2" key="1">
    <citation type="submission" date="2022-11" db="UniProtKB">
        <authorList>
            <consortium name="WormBaseParasite"/>
        </authorList>
    </citation>
    <scope>IDENTIFICATION</scope>
</reference>
<dbReference type="WBParaSite" id="nRc.2.0.1.t03536-RA">
    <property type="protein sequence ID" value="nRc.2.0.1.t03536-RA"/>
    <property type="gene ID" value="nRc.2.0.1.g03536"/>
</dbReference>
<keyword evidence="1" id="KW-1185">Reference proteome</keyword>